<evidence type="ECO:0000313" key="3">
    <source>
        <dbReference type="EnsemblProtists" id="EOD41283"/>
    </source>
</evidence>
<reference evidence="3" key="2">
    <citation type="submission" date="2024-10" db="UniProtKB">
        <authorList>
            <consortium name="EnsemblProtists"/>
        </authorList>
    </citation>
    <scope>IDENTIFICATION</scope>
</reference>
<protein>
    <submittedName>
        <fullName evidence="3">Uncharacterized protein</fullName>
    </submittedName>
</protein>
<proteinExistence type="predicted"/>
<keyword evidence="2" id="KW-0732">Signal</keyword>
<feature type="compositionally biased region" description="Basic and acidic residues" evidence="1">
    <location>
        <begin position="94"/>
        <end position="104"/>
    </location>
</feature>
<evidence type="ECO:0000256" key="1">
    <source>
        <dbReference type="SAM" id="MobiDB-lite"/>
    </source>
</evidence>
<dbReference type="PaxDb" id="2903-EOD23742"/>
<dbReference type="RefSeq" id="XP_005793712.1">
    <property type="nucleotide sequence ID" value="XM_005793655.1"/>
</dbReference>
<dbReference type="AlphaFoldDB" id="A0A0D3KZU8"/>
<accession>A0A0D3KZU8</accession>
<feature type="region of interest" description="Disordered" evidence="1">
    <location>
        <begin position="23"/>
        <end position="111"/>
    </location>
</feature>
<name>A0A0D3KZU8_EMIH1</name>
<sequence>MRILFAILLVLSTHALVLPFSPASAKRTRSATPTLAASEDDEEDCPSDDIINAAYANPPPPPPQPVTREGVEAFRERARRRTAGEPVEEWASNLEREPPPDREPVPPTAEQAAAADALFEKLLSDEAPEGFGEGLE</sequence>
<dbReference type="HOGENOM" id="CLU_1879297_0_0_1"/>
<dbReference type="RefSeq" id="XP_005776171.1">
    <property type="nucleotide sequence ID" value="XM_005776114.1"/>
</dbReference>
<feature type="compositionally biased region" description="Acidic residues" evidence="1">
    <location>
        <begin position="38"/>
        <end position="47"/>
    </location>
</feature>
<dbReference type="GeneID" id="17286553"/>
<dbReference type="KEGG" id="ehx:EMIHUDRAFT_239136"/>
<dbReference type="Proteomes" id="UP000013827">
    <property type="component" value="Unassembled WGS sequence"/>
</dbReference>
<evidence type="ECO:0000256" key="2">
    <source>
        <dbReference type="SAM" id="SignalP"/>
    </source>
</evidence>
<reference evidence="4" key="1">
    <citation type="journal article" date="2013" name="Nature">
        <title>Pan genome of the phytoplankton Emiliania underpins its global distribution.</title>
        <authorList>
            <person name="Read B.A."/>
            <person name="Kegel J."/>
            <person name="Klute M.J."/>
            <person name="Kuo A."/>
            <person name="Lefebvre S.C."/>
            <person name="Maumus F."/>
            <person name="Mayer C."/>
            <person name="Miller J."/>
            <person name="Monier A."/>
            <person name="Salamov A."/>
            <person name="Young J."/>
            <person name="Aguilar M."/>
            <person name="Claverie J.M."/>
            <person name="Frickenhaus S."/>
            <person name="Gonzalez K."/>
            <person name="Herman E.K."/>
            <person name="Lin Y.C."/>
            <person name="Napier J."/>
            <person name="Ogata H."/>
            <person name="Sarno A.F."/>
            <person name="Shmutz J."/>
            <person name="Schroeder D."/>
            <person name="de Vargas C."/>
            <person name="Verret F."/>
            <person name="von Dassow P."/>
            <person name="Valentin K."/>
            <person name="Van de Peer Y."/>
            <person name="Wheeler G."/>
            <person name="Dacks J.B."/>
            <person name="Delwiche C.F."/>
            <person name="Dyhrman S.T."/>
            <person name="Glockner G."/>
            <person name="John U."/>
            <person name="Richards T."/>
            <person name="Worden A.Z."/>
            <person name="Zhang X."/>
            <person name="Grigoriev I.V."/>
            <person name="Allen A.E."/>
            <person name="Bidle K."/>
            <person name="Borodovsky M."/>
            <person name="Bowler C."/>
            <person name="Brownlee C."/>
            <person name="Cock J.M."/>
            <person name="Elias M."/>
            <person name="Gladyshev V.N."/>
            <person name="Groth M."/>
            <person name="Guda C."/>
            <person name="Hadaegh A."/>
            <person name="Iglesias-Rodriguez M.D."/>
            <person name="Jenkins J."/>
            <person name="Jones B.M."/>
            <person name="Lawson T."/>
            <person name="Leese F."/>
            <person name="Lindquist E."/>
            <person name="Lobanov A."/>
            <person name="Lomsadze A."/>
            <person name="Malik S.B."/>
            <person name="Marsh M.E."/>
            <person name="Mackinder L."/>
            <person name="Mock T."/>
            <person name="Mueller-Roeber B."/>
            <person name="Pagarete A."/>
            <person name="Parker M."/>
            <person name="Probert I."/>
            <person name="Quesneville H."/>
            <person name="Raines C."/>
            <person name="Rensing S.A."/>
            <person name="Riano-Pachon D.M."/>
            <person name="Richier S."/>
            <person name="Rokitta S."/>
            <person name="Shiraiwa Y."/>
            <person name="Soanes D.M."/>
            <person name="van der Giezen M."/>
            <person name="Wahlund T.M."/>
            <person name="Williams B."/>
            <person name="Wilson W."/>
            <person name="Wolfe G."/>
            <person name="Wurch L.L."/>
        </authorList>
    </citation>
    <scope>NUCLEOTIDE SEQUENCE</scope>
</reference>
<dbReference type="KEGG" id="ehx:EMIHUDRAFT_199572"/>
<feature type="signal peptide" evidence="2">
    <location>
        <begin position="1"/>
        <end position="19"/>
    </location>
</feature>
<feature type="chain" id="PRO_5044053720" evidence="2">
    <location>
        <begin position="20"/>
        <end position="136"/>
    </location>
</feature>
<keyword evidence="4" id="KW-1185">Reference proteome</keyword>
<organism evidence="3 4">
    <name type="scientific">Emiliania huxleyi (strain CCMP1516)</name>
    <dbReference type="NCBI Taxonomy" id="280463"/>
    <lineage>
        <taxon>Eukaryota</taxon>
        <taxon>Haptista</taxon>
        <taxon>Haptophyta</taxon>
        <taxon>Prymnesiophyceae</taxon>
        <taxon>Isochrysidales</taxon>
        <taxon>Noelaerhabdaceae</taxon>
        <taxon>Emiliania</taxon>
    </lineage>
</organism>
<dbReference type="GeneID" id="17269318"/>
<dbReference type="EnsemblProtists" id="EOD23742">
    <property type="protein sequence ID" value="EOD23742"/>
    <property type="gene ID" value="EMIHUDRAFT_239136"/>
</dbReference>
<dbReference type="EnsemblProtists" id="EOD41283">
    <property type="protein sequence ID" value="EOD41283"/>
    <property type="gene ID" value="EMIHUDRAFT_199572"/>
</dbReference>
<evidence type="ECO:0000313" key="4">
    <source>
        <dbReference type="Proteomes" id="UP000013827"/>
    </source>
</evidence>